<feature type="domain" description="Trimeric autotransporter adhesin YadA-like head" evidence="3">
    <location>
        <begin position="593"/>
        <end position="614"/>
    </location>
</feature>
<dbReference type="OrthoDB" id="1632057at2"/>
<evidence type="ECO:0000256" key="2">
    <source>
        <dbReference type="ARBA" id="ARBA00022927"/>
    </source>
</evidence>
<evidence type="ECO:0000313" key="7">
    <source>
        <dbReference type="Proteomes" id="UP000254711"/>
    </source>
</evidence>
<dbReference type="InterPro" id="IPR024973">
    <property type="entry name" value="ESPR"/>
</dbReference>
<feature type="domain" description="ESPR" evidence="5">
    <location>
        <begin position="1"/>
        <end position="46"/>
    </location>
</feature>
<reference evidence="6 7" key="1">
    <citation type="submission" date="2018-07" db="EMBL/GenBank/DDBJ databases">
        <title>Dyella solisilvae sp. nov., isolated from the pine and broad-leaved mixed forest soil.</title>
        <authorList>
            <person name="Gao Z."/>
            <person name="Qiu L."/>
        </authorList>
    </citation>
    <scope>NUCLEOTIDE SEQUENCE [LARGE SCALE GENOMIC DNA]</scope>
    <source>
        <strain evidence="6 7">DHG54</strain>
    </source>
</reference>
<feature type="domain" description="Trimeric autotransporter adhesin YadA-like head" evidence="3">
    <location>
        <begin position="243"/>
        <end position="266"/>
    </location>
</feature>
<dbReference type="InterPro" id="IPR008640">
    <property type="entry name" value="Adhesin_Head_dom"/>
</dbReference>
<feature type="domain" description="Trimeric autotransporter adhesin YadA-like stalk" evidence="4">
    <location>
        <begin position="683"/>
        <end position="703"/>
    </location>
</feature>
<dbReference type="Gene3D" id="3.30.1300.30">
    <property type="entry name" value="GSPII I/J protein-like"/>
    <property type="match status" value="1"/>
</dbReference>
<feature type="domain" description="Trimeric autotransporter adhesin YadA-like head" evidence="3">
    <location>
        <begin position="111"/>
        <end position="137"/>
    </location>
</feature>
<feature type="domain" description="Trimeric autotransporter adhesin YadA-like head" evidence="3">
    <location>
        <begin position="298"/>
        <end position="324"/>
    </location>
</feature>
<dbReference type="Pfam" id="PF05662">
    <property type="entry name" value="YadA_stalk"/>
    <property type="match status" value="9"/>
</dbReference>
<feature type="domain" description="Trimeric autotransporter adhesin YadA-like stalk" evidence="4">
    <location>
        <begin position="1010"/>
        <end position="1042"/>
    </location>
</feature>
<feature type="domain" description="Trimeric autotransporter adhesin YadA-like head" evidence="3">
    <location>
        <begin position="141"/>
        <end position="165"/>
    </location>
</feature>
<evidence type="ECO:0000256" key="1">
    <source>
        <dbReference type="ARBA" id="ARBA00022448"/>
    </source>
</evidence>
<evidence type="ECO:0000259" key="3">
    <source>
        <dbReference type="Pfam" id="PF05658"/>
    </source>
</evidence>
<keyword evidence="2" id="KW-0653">Protein transport</keyword>
<dbReference type="SUPFAM" id="SSF54523">
    <property type="entry name" value="Pili subunits"/>
    <property type="match status" value="1"/>
</dbReference>
<dbReference type="RefSeq" id="WP_114825560.1">
    <property type="nucleotide sequence ID" value="NZ_QQSY01000003.1"/>
</dbReference>
<keyword evidence="1" id="KW-0813">Transport</keyword>
<feature type="domain" description="Trimeric autotransporter adhesin YadA-like head" evidence="3">
    <location>
        <begin position="1111"/>
        <end position="1137"/>
    </location>
</feature>
<dbReference type="GO" id="GO:0019867">
    <property type="term" value="C:outer membrane"/>
    <property type="evidence" value="ECO:0007669"/>
    <property type="project" value="InterPro"/>
</dbReference>
<dbReference type="Gene3D" id="6.10.250.2040">
    <property type="match status" value="6"/>
</dbReference>
<dbReference type="Pfam" id="PF05658">
    <property type="entry name" value="YadA_head"/>
    <property type="match status" value="15"/>
</dbReference>
<organism evidence="6 7">
    <name type="scientific">Dyella solisilvae</name>
    <dbReference type="NCBI Taxonomy" id="1920168"/>
    <lineage>
        <taxon>Bacteria</taxon>
        <taxon>Pseudomonadati</taxon>
        <taxon>Pseudomonadota</taxon>
        <taxon>Gammaproteobacteria</taxon>
        <taxon>Lysobacterales</taxon>
        <taxon>Rhodanobacteraceae</taxon>
        <taxon>Dyella</taxon>
    </lineage>
</organism>
<dbReference type="CDD" id="cd12820">
    <property type="entry name" value="LbR_YadA-like"/>
    <property type="match status" value="3"/>
</dbReference>
<evidence type="ECO:0000313" key="6">
    <source>
        <dbReference type="EMBL" id="RDI98043.1"/>
    </source>
</evidence>
<dbReference type="GO" id="GO:0015031">
    <property type="term" value="P:protein transport"/>
    <property type="evidence" value="ECO:0007669"/>
    <property type="project" value="UniProtKB-KW"/>
</dbReference>
<feature type="domain" description="Trimeric autotransporter adhesin YadA-like head" evidence="3">
    <location>
        <begin position="326"/>
        <end position="352"/>
    </location>
</feature>
<evidence type="ECO:0008006" key="8">
    <source>
        <dbReference type="Google" id="ProtNLM"/>
    </source>
</evidence>
<protein>
    <recommendedName>
        <fullName evidence="8">Adhesin</fullName>
    </recommendedName>
</protein>
<feature type="domain" description="Trimeric autotransporter adhesin YadA-like head" evidence="3">
    <location>
        <begin position="560"/>
        <end position="580"/>
    </location>
</feature>
<dbReference type="Gene3D" id="2.60.40.4050">
    <property type="match status" value="1"/>
</dbReference>
<keyword evidence="7" id="KW-1185">Reference proteome</keyword>
<proteinExistence type="predicted"/>
<feature type="domain" description="Trimeric autotransporter adhesin YadA-like stalk" evidence="4">
    <location>
        <begin position="738"/>
        <end position="758"/>
    </location>
</feature>
<evidence type="ECO:0000259" key="5">
    <source>
        <dbReference type="Pfam" id="PF13018"/>
    </source>
</evidence>
<feature type="domain" description="Trimeric autotransporter adhesin YadA-like head" evidence="3">
    <location>
        <begin position="214"/>
        <end position="237"/>
    </location>
</feature>
<feature type="domain" description="Trimeric autotransporter adhesin YadA-like stalk" evidence="4">
    <location>
        <begin position="902"/>
        <end position="922"/>
    </location>
</feature>
<feature type="domain" description="Trimeric autotransporter adhesin YadA-like stalk" evidence="4">
    <location>
        <begin position="846"/>
        <end position="875"/>
    </location>
</feature>
<feature type="domain" description="Trimeric autotransporter adhesin YadA-like head" evidence="3">
    <location>
        <begin position="270"/>
        <end position="295"/>
    </location>
</feature>
<feature type="domain" description="Trimeric autotransporter adhesin YadA-like head" evidence="3">
    <location>
        <begin position="374"/>
        <end position="393"/>
    </location>
</feature>
<dbReference type="InterPro" id="IPR045584">
    <property type="entry name" value="Pilin-like"/>
</dbReference>
<evidence type="ECO:0000259" key="4">
    <source>
        <dbReference type="Pfam" id="PF05662"/>
    </source>
</evidence>
<dbReference type="InterPro" id="IPR008635">
    <property type="entry name" value="Coiled_stalk_dom"/>
</dbReference>
<feature type="domain" description="Trimeric autotransporter adhesin YadA-like stalk" evidence="4">
    <location>
        <begin position="1199"/>
        <end position="1239"/>
    </location>
</feature>
<dbReference type="InterPro" id="IPR011049">
    <property type="entry name" value="Serralysin-like_metalloprot_C"/>
</dbReference>
<dbReference type="Proteomes" id="UP000254711">
    <property type="component" value="Unassembled WGS sequence"/>
</dbReference>
<feature type="domain" description="Trimeric autotransporter adhesin YadA-like head" evidence="3">
    <location>
        <begin position="167"/>
        <end position="190"/>
    </location>
</feature>
<dbReference type="Pfam" id="PF13018">
    <property type="entry name" value="ESPR"/>
    <property type="match status" value="1"/>
</dbReference>
<dbReference type="SUPFAM" id="SSF101967">
    <property type="entry name" value="Adhesin YadA, collagen-binding domain"/>
    <property type="match status" value="13"/>
</dbReference>
<gene>
    <name evidence="6" type="ORF">DVT68_13245</name>
</gene>
<feature type="domain" description="Trimeric autotransporter adhesin YadA-like head" evidence="3">
    <location>
        <begin position="520"/>
        <end position="542"/>
    </location>
</feature>
<feature type="domain" description="Trimeric autotransporter adhesin YadA-like stalk" evidence="4">
    <location>
        <begin position="626"/>
        <end position="648"/>
    </location>
</feature>
<name>A0A370K5W2_9GAMM</name>
<feature type="domain" description="Trimeric autotransporter adhesin YadA-like stalk" evidence="4">
    <location>
        <begin position="793"/>
        <end position="813"/>
    </location>
</feature>
<dbReference type="Gene3D" id="2.150.10.10">
    <property type="entry name" value="Serralysin-like metalloprotease, C-terminal"/>
    <property type="match status" value="6"/>
</dbReference>
<feature type="domain" description="Trimeric autotransporter adhesin YadA-like head" evidence="3">
    <location>
        <begin position="398"/>
        <end position="420"/>
    </location>
</feature>
<sequence>MNKIHSKIWSKSLNATVVASELAKANGKGGSARRVRCGAAALSLAIGMALSATSATAADAPATQQVTTQASGPLPDGNGVVYFSADGANDGSDNALSLGANSTAGGALSTALGTESTALGYNSYANDDYSTAVGGNAAAFGVGSSAIGHSAFTGADYATAIGYGAGATNMYAIAVGSNAQSTGRSSVALGGIAVDTSGNAEVFDASGNPQSAAATGDLSTAIGASAVASGQAAVALGIGTQSSGASSIAIGDSATAAGDYSIAMGPAAVASGTAGTAIGYAAVAQGNGGTAIGYAAQASGLESIANGYQAVASGSGGIAIGPNSTASGGTAIAMGYQSVASGDQSIAIGTYSFAYGGADTAVGFNAITAGNSEVALGNFADAEGRYSIAVGVYSQVLGNYSTGVGYNSSANGQYSTVMGNWATQVGYQDAAGNQYYYNNGTAIGSNASVAASGTALGYGASAGKNDVSIGASSSVYNFSAGYNFPTAPQNYMPSNSVAIGTSASVMTPSNLAGTTTQVSSAVALGYLAQASASKSVAVGASAIVQTPNPSAATSLLTNEVALGYSANVAASNSMALGAGARVLTPTGAANPVTNAVALGTNAVAEVSNTVSVGNDGTQGGTAFTSRITNVTAGTADTDAVNVSQMKASGLIDSSGNPQVAVTYTDATRTAVTLGDGATPVKMSNVAAGTAATDAVNVSQMHASGLIDSSGNPQVAVTYTDATRTAVTLGDGATPVKMSNVAAGTAATDAVNVSQMQASGLIDSSGNPQMAVTYTDATRTAVTLGDGATPVKMSNVAAGTAATDAVNVSQMQASGLIDTSGNALAAVTYTDATRTAVTLGDGVTPVKLSNVAAGTQATDAVNLSQLNSAVSSSASQVSAMAVNYDTAGKDSVTLGGANGTTLHNVAAGVASTDAVNVSQMQASGLIDNNGNAQVAVTYTDPTRTAVTLGNGTTPVKLSNVADGTQTTDAVNLGQLTAAVSSGMSQVSAMAVNYDSAAMDSVTLGGASGTTIHNVAAGVASTDAVNMGQLNALSALENQDMQAITTLNGAMTTVQNSLTTLQSNVSGGMMPSTIAIDGTNGASVQTNSGDIAIGNGAKTGGAMGTAIGGSAYAAGPHDTAIGGNAKVNADGSTAVGANTTISAAATNAVAVGESASVTAASGTAIGQAASVTANNSVALGQGSVADTANTVSVGSATNQRQITNVAAGVNATDAANVGQVSSQVASALQTAKSYTDASAQQTINAANAYTNQQLSKVNDQFQQVDKRIHEEGAMSAASTQMAINAAGATGIGRLAAGVGVESGRSALSVGYAAPLGSRMHVSVGATASSSQTSVGAGLGVDL</sequence>
<comment type="caution">
    <text evidence="6">The sequence shown here is derived from an EMBL/GenBank/DDBJ whole genome shotgun (WGS) entry which is preliminary data.</text>
</comment>
<dbReference type="EMBL" id="QQSY01000003">
    <property type="protein sequence ID" value="RDI98043.1"/>
    <property type="molecule type" value="Genomic_DNA"/>
</dbReference>
<accession>A0A370K5W2</accession>
<feature type="domain" description="Trimeric autotransporter adhesin YadA-like head" evidence="3">
    <location>
        <begin position="1170"/>
        <end position="1193"/>
    </location>
</feature>
<feature type="domain" description="Trimeric autotransporter adhesin YadA-like stalk" evidence="4">
    <location>
        <begin position="955"/>
        <end position="980"/>
    </location>
</feature>